<dbReference type="InterPro" id="IPR025443">
    <property type="entry name" value="DUF4307"/>
</dbReference>
<gene>
    <name evidence="3" type="ORF">CLV92_101591</name>
</gene>
<comment type="caution">
    <text evidence="3">The sequence shown here is derived from an EMBL/GenBank/DDBJ whole genome shotgun (WGS) entry which is preliminary data.</text>
</comment>
<organism evidence="3 4">
    <name type="scientific">Kineococcus xinjiangensis</name>
    <dbReference type="NCBI Taxonomy" id="512762"/>
    <lineage>
        <taxon>Bacteria</taxon>
        <taxon>Bacillati</taxon>
        <taxon>Actinomycetota</taxon>
        <taxon>Actinomycetes</taxon>
        <taxon>Kineosporiales</taxon>
        <taxon>Kineosporiaceae</taxon>
        <taxon>Kineococcus</taxon>
    </lineage>
</organism>
<sequence length="142" mass="14836">MPTPPSPSPAASGGDRLAERYGRVPSPGRRRALRAAAVLGGLLAVAYLVWVALASTAERAEPTVISYRVLGDSGVELRYTLAKDPGSTVHCVLQALDARHAEVGVVEDVTGPGTEDLVDHTTLIRTTGRPVTAVVRTCSVVP</sequence>
<evidence type="ECO:0000256" key="1">
    <source>
        <dbReference type="SAM" id="MobiDB-lite"/>
    </source>
</evidence>
<reference evidence="3 4" key="1">
    <citation type="submission" date="2018-02" db="EMBL/GenBank/DDBJ databases">
        <title>Genomic Encyclopedia of Archaeal and Bacterial Type Strains, Phase II (KMG-II): from individual species to whole genera.</title>
        <authorList>
            <person name="Goeker M."/>
        </authorList>
    </citation>
    <scope>NUCLEOTIDE SEQUENCE [LARGE SCALE GENOMIC DNA]</scope>
    <source>
        <strain evidence="3 4">DSM 22857</strain>
    </source>
</reference>
<protein>
    <submittedName>
        <fullName evidence="3">Uncharacterized protein DUF4307</fullName>
    </submittedName>
</protein>
<evidence type="ECO:0000256" key="2">
    <source>
        <dbReference type="SAM" id="Phobius"/>
    </source>
</evidence>
<evidence type="ECO:0000313" key="3">
    <source>
        <dbReference type="EMBL" id="PPK98890.1"/>
    </source>
</evidence>
<dbReference type="Pfam" id="PF14155">
    <property type="entry name" value="DUF4307"/>
    <property type="match status" value="1"/>
</dbReference>
<name>A0A2S6IXD0_9ACTN</name>
<keyword evidence="2" id="KW-0812">Transmembrane</keyword>
<dbReference type="EMBL" id="PTJD01000001">
    <property type="protein sequence ID" value="PPK98890.1"/>
    <property type="molecule type" value="Genomic_DNA"/>
</dbReference>
<keyword evidence="2" id="KW-1133">Transmembrane helix</keyword>
<dbReference type="PROSITE" id="PS51318">
    <property type="entry name" value="TAT"/>
    <property type="match status" value="1"/>
</dbReference>
<dbReference type="Proteomes" id="UP000239485">
    <property type="component" value="Unassembled WGS sequence"/>
</dbReference>
<dbReference type="OrthoDB" id="4425882at2"/>
<dbReference type="RefSeq" id="WP_158257108.1">
    <property type="nucleotide sequence ID" value="NZ_PTJD01000001.1"/>
</dbReference>
<feature type="region of interest" description="Disordered" evidence="1">
    <location>
        <begin position="1"/>
        <end position="23"/>
    </location>
</feature>
<dbReference type="AlphaFoldDB" id="A0A2S6IXD0"/>
<keyword evidence="2" id="KW-0472">Membrane</keyword>
<feature type="transmembrane region" description="Helical" evidence="2">
    <location>
        <begin position="32"/>
        <end position="53"/>
    </location>
</feature>
<accession>A0A2S6IXD0</accession>
<keyword evidence="4" id="KW-1185">Reference proteome</keyword>
<proteinExistence type="predicted"/>
<dbReference type="InterPro" id="IPR006311">
    <property type="entry name" value="TAT_signal"/>
</dbReference>
<evidence type="ECO:0000313" key="4">
    <source>
        <dbReference type="Proteomes" id="UP000239485"/>
    </source>
</evidence>